<evidence type="ECO:0000313" key="1">
    <source>
        <dbReference type="EMBL" id="QFS48793.1"/>
    </source>
</evidence>
<proteinExistence type="predicted"/>
<dbReference type="Proteomes" id="UP000326678">
    <property type="component" value="Chromosome Gxm1"/>
</dbReference>
<dbReference type="EMBL" id="CP045226">
    <property type="protein sequence ID" value="QFS48793.1"/>
    <property type="molecule type" value="Genomic_DNA"/>
</dbReference>
<evidence type="ECO:0000313" key="2">
    <source>
        <dbReference type="Proteomes" id="UP000326678"/>
    </source>
</evidence>
<dbReference type="AlphaFoldDB" id="A0A5P8W7N3"/>
<dbReference type="GO" id="GO:0016740">
    <property type="term" value="F:transferase activity"/>
    <property type="evidence" value="ECO:0007669"/>
    <property type="project" value="UniProtKB-KW"/>
</dbReference>
<protein>
    <submittedName>
        <fullName evidence="1">Transferase hexapeptide repeat containing protein</fullName>
    </submittedName>
</protein>
<keyword evidence="2" id="KW-1185">Reference proteome</keyword>
<accession>A0A5P8W7N3</accession>
<name>A0A5P8W7N3_9NOSO</name>
<sequence length="88" mass="10078">MIEMMPAVDFLHYSKIMLDETTLEQRLVNLEQTVAELKRLLIAAPTPSNWLEKVTGSISDEQVFLQVLEYGESLRHADRPTDETSDQT</sequence>
<keyword evidence="1" id="KW-0808">Transferase</keyword>
<reference evidence="1 2" key="1">
    <citation type="submission" date="2019-10" db="EMBL/GenBank/DDBJ databases">
        <title>Genomic and transcriptomic insights into the perfect genentic adaptation of a filamentous nitrogen-fixing cyanobacterium to rice fields.</title>
        <authorList>
            <person name="Chen Z."/>
        </authorList>
    </citation>
    <scope>NUCLEOTIDE SEQUENCE [LARGE SCALE GENOMIC DNA]</scope>
    <source>
        <strain evidence="1">CCNUC1</strain>
    </source>
</reference>
<gene>
    <name evidence="1" type="ORF">GXM_06287</name>
</gene>
<dbReference type="KEGG" id="nsh:GXM_06287"/>
<organism evidence="1 2">
    <name type="scientific">Nostoc sphaeroides CCNUC1</name>
    <dbReference type="NCBI Taxonomy" id="2653204"/>
    <lineage>
        <taxon>Bacteria</taxon>
        <taxon>Bacillati</taxon>
        <taxon>Cyanobacteriota</taxon>
        <taxon>Cyanophyceae</taxon>
        <taxon>Nostocales</taxon>
        <taxon>Nostocaceae</taxon>
        <taxon>Nostoc</taxon>
    </lineage>
</organism>